<gene>
    <name evidence="1" type="ORF">V1477_000630</name>
</gene>
<keyword evidence="2" id="KW-1185">Reference proteome</keyword>
<dbReference type="AlphaFoldDB" id="A0ABD2D2B6"/>
<evidence type="ECO:0000313" key="1">
    <source>
        <dbReference type="EMBL" id="KAL2751472.1"/>
    </source>
</evidence>
<protein>
    <submittedName>
        <fullName evidence="1">Uncharacterized protein</fullName>
    </submittedName>
</protein>
<reference evidence="1 2" key="1">
    <citation type="journal article" date="2024" name="Ann. Entomol. Soc. Am.">
        <title>Genomic analyses of the southern and eastern yellowjacket wasps (Hymenoptera: Vespidae) reveal evolutionary signatures of social life.</title>
        <authorList>
            <person name="Catto M.A."/>
            <person name="Caine P.B."/>
            <person name="Orr S.E."/>
            <person name="Hunt B.G."/>
            <person name="Goodisman M.A.D."/>
        </authorList>
    </citation>
    <scope>NUCLEOTIDE SEQUENCE [LARGE SCALE GENOMIC DNA]</scope>
    <source>
        <strain evidence="1">232</strain>
        <tissue evidence="1">Head and thorax</tissue>
    </source>
</reference>
<dbReference type="Proteomes" id="UP001607303">
    <property type="component" value="Unassembled WGS sequence"/>
</dbReference>
<comment type="caution">
    <text evidence="1">The sequence shown here is derived from an EMBL/GenBank/DDBJ whole genome shotgun (WGS) entry which is preliminary data.</text>
</comment>
<dbReference type="EMBL" id="JAYRBN010000007">
    <property type="protein sequence ID" value="KAL2751472.1"/>
    <property type="molecule type" value="Genomic_DNA"/>
</dbReference>
<proteinExistence type="predicted"/>
<sequence length="1157" mass="130722">MDNLWITSEIRLGHEAKKRLYAEEAPTNCGSRGQLLDYRAIFEGSTELFENGSYLANFRVESPLVRGFPYAVTSKRWDLDTTGRVSRCLKPTVWTVEQSVSGLQLPPRGGTWVGNTCVTSKSPAIQVLPSEWLHASKTFPKSFLCNSNLHDRSCLEMSEADGVDSGAICKRDTTGRVSRCLKPTVWTVEQSSHSDTHVSVRARLKVLPGTSFYLFGDYLFTPVSRILESRVPVSSWVPRCSNLQALCFGIRREYTEIFAGAIRASINEQLIQMYNSLFDIRLKCEVGILGFEGRQQCRFLVQLCVGCRPVNLEIFANAIRASINEQLFQIYNSLFDFRLKCEVGILGFEGRQQCRFLVQLCVGCRPVNLEIFANAIRANLNAKWGYSVSRDDNNVGSLAYLDQLCFGLRRMNIEIFAPIGDFENLSPRDFENLSPRLDLEIFESFGDFENLSPRVDLEIFESFEDFENLSPRVDLEIFAPIGDFENLSPRVDLEIFAPIGDFENLSPRVDLEIFTPLGDFENSISKKIFESFEDLENLSPRLDLEIFESFEDFENLSPRVDLEIFAPIGDFENLSPRVDLEIFAPIGDFENLSPRVDLEIFTPLGDFENSISKKIFESFEDFENLSPRVDLEIFESFEDFENLSPRVDLEIFAPIGDFENLSPRVDLEIFTPLGDFENSISKKIFAPIGDFENLSPRLDLEIFTPLGDFENLSPRVDLEIFAPIGDFENLSPRLDLEIFARCQIRASIIEDLKLGDGSSWDLYTEPVGPQMQQPPSGGTWIDTTGRVSRCLKPTVWTVEQSVSGVLYISSLLRSPKLPKHDRSCLEMSEADGVDSGAICKRGFIHLQFAEKPEAPESHSDIHVSVRARLKVLPGTSFYLFGDYLFTPVSRILESRVPVSSWVPRCSNLQAVGPGSLCFGIRREYTEIFAGAIRASINEHGDTRLRGTTTMSGLWPTFIVPSSVVRWMPTSELGNFRGCHSGNGDTRLRETTTMSGLWPTFIVPSSVVRWMPTSELGNFRGCHSGNSFKYITAYLILNVNAKWGCSVSTDDYNVGSLAYLDQLCFGLRRMNIEIFAPIGDFENLSPRLDLEIFESFEDFENLSPRVDLEIFAPIGDFENLSPRLDLEIFSSFEDFENLSPRVDLEIFALAEDFENLST</sequence>
<evidence type="ECO:0000313" key="2">
    <source>
        <dbReference type="Proteomes" id="UP001607303"/>
    </source>
</evidence>
<name>A0ABD2D2B6_VESMC</name>
<accession>A0ABD2D2B6</accession>
<organism evidence="1 2">
    <name type="scientific">Vespula maculifrons</name>
    <name type="common">Eastern yellow jacket</name>
    <name type="synonym">Wasp</name>
    <dbReference type="NCBI Taxonomy" id="7453"/>
    <lineage>
        <taxon>Eukaryota</taxon>
        <taxon>Metazoa</taxon>
        <taxon>Ecdysozoa</taxon>
        <taxon>Arthropoda</taxon>
        <taxon>Hexapoda</taxon>
        <taxon>Insecta</taxon>
        <taxon>Pterygota</taxon>
        <taxon>Neoptera</taxon>
        <taxon>Endopterygota</taxon>
        <taxon>Hymenoptera</taxon>
        <taxon>Apocrita</taxon>
        <taxon>Aculeata</taxon>
        <taxon>Vespoidea</taxon>
        <taxon>Vespidae</taxon>
        <taxon>Vespinae</taxon>
        <taxon>Vespula</taxon>
    </lineage>
</organism>